<dbReference type="PANTHER" id="PTHR42781:SF7">
    <property type="entry name" value="MOLYBDENUM ABC TRANSPORTER, ATP-BINDING PROTEIN"/>
    <property type="match status" value="1"/>
</dbReference>
<dbReference type="Gene3D" id="2.40.50.100">
    <property type="match status" value="1"/>
</dbReference>
<reference evidence="15 18" key="3">
    <citation type="submission" date="2020-08" db="EMBL/GenBank/DDBJ databases">
        <title>Genomic Encyclopedia of Type Strains, Phase IV (KMG-V): Genome sequencing to study the core and pangenomes of soil and plant-associated prokaryotes.</title>
        <authorList>
            <person name="Whitman W."/>
        </authorList>
    </citation>
    <scope>NUCLEOTIDE SEQUENCE [LARGE SCALE GENOMIC DNA]</scope>
    <source>
        <strain evidence="14 17">C13</strain>
        <strain evidence="15 18">D1</strain>
    </source>
</reference>
<dbReference type="CDD" id="cd03299">
    <property type="entry name" value="ABC_ModC_like"/>
    <property type="match status" value="1"/>
</dbReference>
<name>A0A2L1CB74_METMI</name>
<organism evidence="13 16">
    <name type="scientific">Methanococcus maripaludis</name>
    <name type="common">Methanococcus deltae</name>
    <dbReference type="NCBI Taxonomy" id="39152"/>
    <lineage>
        <taxon>Archaea</taxon>
        <taxon>Methanobacteriati</taxon>
        <taxon>Methanobacteriota</taxon>
        <taxon>Methanomada group</taxon>
        <taxon>Methanococci</taxon>
        <taxon>Methanococcales</taxon>
        <taxon>Methanococcaceae</taxon>
        <taxon>Methanococcus</taxon>
    </lineage>
</organism>
<dbReference type="AlphaFoldDB" id="A0A2L1CB74"/>
<dbReference type="SUPFAM" id="SSF52540">
    <property type="entry name" value="P-loop containing nucleoside triphosphate hydrolases"/>
    <property type="match status" value="1"/>
</dbReference>
<dbReference type="InterPro" id="IPR027417">
    <property type="entry name" value="P-loop_NTPase"/>
</dbReference>
<evidence type="ECO:0000256" key="2">
    <source>
        <dbReference type="ARBA" id="ARBA00022448"/>
    </source>
</evidence>
<dbReference type="Pfam" id="PF00005">
    <property type="entry name" value="ABC_tran"/>
    <property type="match status" value="1"/>
</dbReference>
<accession>A0A2L1CB74</accession>
<keyword evidence="5 13" id="KW-0067">ATP-binding</keyword>
<dbReference type="GeneID" id="36102275"/>
<evidence type="ECO:0000256" key="10">
    <source>
        <dbReference type="ARBA" id="ARBA00047936"/>
    </source>
</evidence>
<sequence>MSFVKIENLNINLGEFKLEDVNLSVEKGDYVTIIGPTGSGKSILLETALGFYTPETGKIFLEEKEITNLNPEKRDISIIYQDYALFPHMTVYENIEYGLKKRLNDKKAIKEEILQITKMLGIDHLLNRKPETLSGGEMQRASIARGLIIKPKILFMDEPFSALDVKTKEKIRILVKTAIKKYGTTVLHVTHDFEDIWSLADKVLIMKGGRVYQYGTPEEVFSNPSSEIVADFVGTNILDSKVEEISGNISILDVSGVKIYSSDIAKVGENVKVSIRPENIIVALKCFDSSAKNVFNGKVTEIKKRGHLVWLTLDIGGVDLKVLVTPNSLEALEIEENKNLCVMFKATGVKIIR</sequence>
<evidence type="ECO:0000259" key="12">
    <source>
        <dbReference type="PROSITE" id="PS51866"/>
    </source>
</evidence>
<feature type="domain" description="Mop" evidence="12">
    <location>
        <begin position="288"/>
        <end position="353"/>
    </location>
</feature>
<dbReference type="InterPro" id="IPR005116">
    <property type="entry name" value="Transp-assoc_OB_typ1"/>
</dbReference>
<keyword evidence="3" id="KW-0500">Molybdenum</keyword>
<evidence type="ECO:0000256" key="3">
    <source>
        <dbReference type="ARBA" id="ARBA00022505"/>
    </source>
</evidence>
<dbReference type="RefSeq" id="WP_104838062.1">
    <property type="nucleotide sequence ID" value="NZ_CP026606.1"/>
</dbReference>
<evidence type="ECO:0000256" key="9">
    <source>
        <dbReference type="ARBA" id="ARBA00041133"/>
    </source>
</evidence>
<dbReference type="InterPro" id="IPR003439">
    <property type="entry name" value="ABC_transporter-like_ATP-bd"/>
</dbReference>
<comment type="similarity">
    <text evidence="6">Belongs to the ABC transporter superfamily. Sulfate/tungstate importer (TC 3.A.1.6) family.</text>
</comment>
<evidence type="ECO:0000313" key="13">
    <source>
        <dbReference type="EMBL" id="AVB76569.1"/>
    </source>
</evidence>
<evidence type="ECO:0000256" key="6">
    <source>
        <dbReference type="ARBA" id="ARBA00038307"/>
    </source>
</evidence>
<evidence type="ECO:0000259" key="11">
    <source>
        <dbReference type="PROSITE" id="PS50893"/>
    </source>
</evidence>
<evidence type="ECO:0000256" key="5">
    <source>
        <dbReference type="ARBA" id="ARBA00022840"/>
    </source>
</evidence>
<comment type="subunit">
    <text evidence="7">The complex is composed of two ATP-binding proteins (WtpC), two transmembrane proteins (WtpB) and a solute-binding protein (WtpA).</text>
</comment>
<dbReference type="PANTHER" id="PTHR42781">
    <property type="entry name" value="SPERMIDINE/PUTRESCINE IMPORT ATP-BINDING PROTEIN POTA"/>
    <property type="match status" value="1"/>
</dbReference>
<reference evidence="16" key="1">
    <citation type="journal article" date="2018" name="Genome Announc.">
        <title>Complete Genome Sequence of the Methanococcus maripaludis Type Strain JJ (DSM 2067), a Model for Selenoprotein Synthesis in Archaea.</title>
        <authorList>
            <person name="Poehlein A."/>
            <person name="Heym D."/>
            <person name="Quitzke V."/>
            <person name="Fersch J."/>
            <person name="Daniel R."/>
            <person name="Rother M."/>
        </authorList>
    </citation>
    <scope>NUCLEOTIDE SEQUENCE [LARGE SCALE GENOMIC DNA]</scope>
    <source>
        <strain evidence="16">DSM 2067</strain>
    </source>
</reference>
<evidence type="ECO:0000313" key="15">
    <source>
        <dbReference type="EMBL" id="MBB6496917.1"/>
    </source>
</evidence>
<dbReference type="SUPFAM" id="SSF50331">
    <property type="entry name" value="MOP-like"/>
    <property type="match status" value="1"/>
</dbReference>
<comment type="catalytic activity">
    <reaction evidence="10">
        <text>tungstate(in) + ATP + H2O = tungstate(out) + ADP + phosphate + H(+)</text>
        <dbReference type="Rhea" id="RHEA:35027"/>
        <dbReference type="ChEBI" id="CHEBI:15377"/>
        <dbReference type="ChEBI" id="CHEBI:15378"/>
        <dbReference type="ChEBI" id="CHEBI:30616"/>
        <dbReference type="ChEBI" id="CHEBI:43474"/>
        <dbReference type="ChEBI" id="CHEBI:46502"/>
        <dbReference type="ChEBI" id="CHEBI:456216"/>
        <dbReference type="EC" id="7.3.2.6"/>
    </reaction>
</comment>
<dbReference type="SMART" id="SM00382">
    <property type="entry name" value="AAA"/>
    <property type="match status" value="1"/>
</dbReference>
<comment type="subcellular location">
    <subcellularLocation>
        <location evidence="1">Cell membrane</location>
        <topology evidence="1">Peripheral membrane protein</topology>
    </subcellularLocation>
</comment>
<evidence type="ECO:0000256" key="8">
    <source>
        <dbReference type="ARBA" id="ARBA00039025"/>
    </source>
</evidence>
<dbReference type="EMBL" id="JACDUO010000001">
    <property type="protein sequence ID" value="MBA2863078.1"/>
    <property type="molecule type" value="Genomic_DNA"/>
</dbReference>
<dbReference type="PROSITE" id="PS00211">
    <property type="entry name" value="ABC_TRANSPORTER_1"/>
    <property type="match status" value="1"/>
</dbReference>
<dbReference type="EMBL" id="CP026606">
    <property type="protein sequence ID" value="AVB76569.1"/>
    <property type="molecule type" value="Genomic_DNA"/>
</dbReference>
<dbReference type="GO" id="GO:0016887">
    <property type="term" value="F:ATP hydrolysis activity"/>
    <property type="evidence" value="ECO:0007669"/>
    <property type="project" value="InterPro"/>
</dbReference>
<dbReference type="PROSITE" id="PS50893">
    <property type="entry name" value="ABC_TRANSPORTER_2"/>
    <property type="match status" value="1"/>
</dbReference>
<feature type="domain" description="ABC transporter" evidence="11">
    <location>
        <begin position="1"/>
        <end position="233"/>
    </location>
</feature>
<evidence type="ECO:0000313" key="16">
    <source>
        <dbReference type="Proteomes" id="UP000239462"/>
    </source>
</evidence>
<dbReference type="EMBL" id="JACHED010000001">
    <property type="protein sequence ID" value="MBB6496917.1"/>
    <property type="molecule type" value="Genomic_DNA"/>
</dbReference>
<dbReference type="InterPro" id="IPR050093">
    <property type="entry name" value="ABC_SmlMolc_Importer"/>
</dbReference>
<dbReference type="GO" id="GO:0015689">
    <property type="term" value="P:molybdate ion transport"/>
    <property type="evidence" value="ECO:0007669"/>
    <property type="project" value="InterPro"/>
</dbReference>
<evidence type="ECO:0000313" key="17">
    <source>
        <dbReference type="Proteomes" id="UP000567099"/>
    </source>
</evidence>
<keyword evidence="2" id="KW-0813">Transport</keyword>
<dbReference type="KEGG" id="mmad:MMJJ_11880"/>
<keyword evidence="4" id="KW-0547">Nucleotide-binding</keyword>
<dbReference type="Gene3D" id="3.40.50.300">
    <property type="entry name" value="P-loop containing nucleotide triphosphate hydrolases"/>
    <property type="match status" value="1"/>
</dbReference>
<protein>
    <recommendedName>
        <fullName evidence="9">Molybdate/tungstate import ATP-binding protein WtpC</fullName>
        <ecNumber evidence="8">7.3.2.6</ecNumber>
    </recommendedName>
</protein>
<dbReference type="PROSITE" id="PS51866">
    <property type="entry name" value="MOP"/>
    <property type="match status" value="1"/>
</dbReference>
<dbReference type="GO" id="GO:0005886">
    <property type="term" value="C:plasma membrane"/>
    <property type="evidence" value="ECO:0007669"/>
    <property type="project" value="UniProtKB-SubCell"/>
</dbReference>
<reference evidence="13" key="2">
    <citation type="submission" date="2018-02" db="EMBL/GenBank/DDBJ databases">
        <title>Complete genome sequence of the Methanococcus maripaludis type strain JJ (DSM 2067), a model for selenoprotein synthesis in Archaea.</title>
        <authorList>
            <person name="Poehlein A."/>
            <person name="Heym D."/>
            <person name="Quitzke V."/>
            <person name="Fersch J."/>
            <person name="Daniel R."/>
            <person name="Rother M."/>
        </authorList>
    </citation>
    <scope>NUCLEOTIDE SEQUENCE [LARGE SCALE GENOMIC DNA]</scope>
    <source>
        <strain evidence="13">DSM 2067</strain>
    </source>
</reference>
<dbReference type="EC" id="7.3.2.6" evidence="8"/>
<evidence type="ECO:0000256" key="1">
    <source>
        <dbReference type="ARBA" id="ARBA00004202"/>
    </source>
</evidence>
<dbReference type="InterPro" id="IPR017871">
    <property type="entry name" value="ABC_transporter-like_CS"/>
</dbReference>
<evidence type="ECO:0000313" key="18">
    <source>
        <dbReference type="Proteomes" id="UP000590564"/>
    </source>
</evidence>
<dbReference type="Proteomes" id="UP000239462">
    <property type="component" value="Chromosome"/>
</dbReference>
<evidence type="ECO:0000256" key="7">
    <source>
        <dbReference type="ARBA" id="ARBA00038781"/>
    </source>
</evidence>
<keyword evidence="13" id="KW-0378">Hydrolase</keyword>
<dbReference type="InterPro" id="IPR004606">
    <property type="entry name" value="Mop_domain"/>
</dbReference>
<evidence type="ECO:0000256" key="4">
    <source>
        <dbReference type="ARBA" id="ARBA00022741"/>
    </source>
</evidence>
<dbReference type="Proteomes" id="UP000590564">
    <property type="component" value="Unassembled WGS sequence"/>
</dbReference>
<dbReference type="GO" id="GO:1901238">
    <property type="term" value="F:ABC-type tungstate transporter activity"/>
    <property type="evidence" value="ECO:0007669"/>
    <property type="project" value="UniProtKB-EC"/>
</dbReference>
<dbReference type="Proteomes" id="UP000567099">
    <property type="component" value="Unassembled WGS sequence"/>
</dbReference>
<dbReference type="GO" id="GO:0005524">
    <property type="term" value="F:ATP binding"/>
    <property type="evidence" value="ECO:0007669"/>
    <property type="project" value="UniProtKB-KW"/>
</dbReference>
<dbReference type="InterPro" id="IPR003593">
    <property type="entry name" value="AAA+_ATPase"/>
</dbReference>
<proteinExistence type="inferred from homology"/>
<dbReference type="InterPro" id="IPR008995">
    <property type="entry name" value="Mo/tungstate-bd_C_term_dom"/>
</dbReference>
<gene>
    <name evidence="13" type="primary">malK</name>
    <name evidence="14" type="ORF">HNP94_000078</name>
    <name evidence="15" type="ORF">HNP96_000938</name>
    <name evidence="13" type="ORF">MMJJ_11880</name>
</gene>
<evidence type="ECO:0000313" key="14">
    <source>
        <dbReference type="EMBL" id="MBA2863078.1"/>
    </source>
</evidence>
<dbReference type="Pfam" id="PF03459">
    <property type="entry name" value="TOBE"/>
    <property type="match status" value="1"/>
</dbReference>